<dbReference type="InterPro" id="IPR004268">
    <property type="entry name" value="MurJ"/>
</dbReference>
<dbReference type="PANTHER" id="PTHR47019">
    <property type="entry name" value="LIPID II FLIPPASE MURJ"/>
    <property type="match status" value="1"/>
</dbReference>
<feature type="transmembrane region" description="Helical" evidence="8">
    <location>
        <begin position="56"/>
        <end position="78"/>
    </location>
</feature>
<evidence type="ECO:0000256" key="8">
    <source>
        <dbReference type="SAM" id="Phobius"/>
    </source>
</evidence>
<dbReference type="GO" id="GO:0015648">
    <property type="term" value="F:lipid-linked peptidoglycan transporter activity"/>
    <property type="evidence" value="ECO:0007669"/>
    <property type="project" value="TreeGrafter"/>
</dbReference>
<dbReference type="GO" id="GO:0034204">
    <property type="term" value="P:lipid translocation"/>
    <property type="evidence" value="ECO:0007669"/>
    <property type="project" value="TreeGrafter"/>
</dbReference>
<feature type="transmembrane region" description="Helical" evidence="8">
    <location>
        <begin position="354"/>
        <end position="376"/>
    </location>
</feature>
<comment type="caution">
    <text evidence="9">The sequence shown here is derived from an EMBL/GenBank/DDBJ whole genome shotgun (WGS) entry which is preliminary data.</text>
</comment>
<gene>
    <name evidence="9" type="ORF">A2950_00075</name>
</gene>
<feature type="transmembrane region" description="Helical" evidence="8">
    <location>
        <begin position="319"/>
        <end position="342"/>
    </location>
</feature>
<dbReference type="Proteomes" id="UP000176714">
    <property type="component" value="Unassembled WGS sequence"/>
</dbReference>
<keyword evidence="4" id="KW-0133">Cell shape</keyword>
<feature type="transmembrane region" description="Helical" evidence="8">
    <location>
        <begin position="99"/>
        <end position="123"/>
    </location>
</feature>
<keyword evidence="5" id="KW-0573">Peptidoglycan synthesis</keyword>
<comment type="subcellular location">
    <subcellularLocation>
        <location evidence="1">Cell membrane</location>
        <topology evidence="1">Multi-pass membrane protein</topology>
    </subcellularLocation>
</comment>
<keyword evidence="6 8" id="KW-1133">Transmembrane helix</keyword>
<evidence type="ECO:0000256" key="5">
    <source>
        <dbReference type="ARBA" id="ARBA00022984"/>
    </source>
</evidence>
<feature type="transmembrane region" description="Helical" evidence="8">
    <location>
        <begin position="388"/>
        <end position="409"/>
    </location>
</feature>
<evidence type="ECO:0008006" key="11">
    <source>
        <dbReference type="Google" id="ProtNLM"/>
    </source>
</evidence>
<dbReference type="STRING" id="1798516.A2950_00075"/>
<feature type="transmembrane region" description="Helical" evidence="8">
    <location>
        <begin position="466"/>
        <end position="487"/>
    </location>
</feature>
<feature type="transmembrane region" description="Helical" evidence="8">
    <location>
        <begin position="239"/>
        <end position="259"/>
    </location>
</feature>
<dbReference type="AlphaFoldDB" id="A0A1F6ERW6"/>
<dbReference type="EMBL" id="MFMD01000029">
    <property type="protein sequence ID" value="OGG76364.1"/>
    <property type="molecule type" value="Genomic_DNA"/>
</dbReference>
<name>A0A1F6ERW6_9BACT</name>
<evidence type="ECO:0000256" key="6">
    <source>
        <dbReference type="ARBA" id="ARBA00022989"/>
    </source>
</evidence>
<dbReference type="GO" id="GO:0005886">
    <property type="term" value="C:plasma membrane"/>
    <property type="evidence" value="ECO:0007669"/>
    <property type="project" value="UniProtKB-SubCell"/>
</dbReference>
<feature type="transmembrane region" description="Helical" evidence="8">
    <location>
        <begin position="279"/>
        <end position="299"/>
    </location>
</feature>
<evidence type="ECO:0000313" key="9">
    <source>
        <dbReference type="EMBL" id="OGG76364.1"/>
    </source>
</evidence>
<feature type="transmembrane region" description="Helical" evidence="8">
    <location>
        <begin position="429"/>
        <end position="454"/>
    </location>
</feature>
<protein>
    <recommendedName>
        <fullName evidence="11">Lipid II flippase MurJ</fullName>
    </recommendedName>
</protein>
<dbReference type="Pfam" id="PF03023">
    <property type="entry name" value="MurJ"/>
    <property type="match status" value="1"/>
</dbReference>
<keyword evidence="7 8" id="KW-0472">Membrane</keyword>
<reference evidence="9 10" key="1">
    <citation type="journal article" date="2016" name="Nat. Commun.">
        <title>Thousands of microbial genomes shed light on interconnected biogeochemical processes in an aquifer system.</title>
        <authorList>
            <person name="Anantharaman K."/>
            <person name="Brown C.T."/>
            <person name="Hug L.A."/>
            <person name="Sharon I."/>
            <person name="Castelle C.J."/>
            <person name="Probst A.J."/>
            <person name="Thomas B.C."/>
            <person name="Singh A."/>
            <person name="Wilkins M.J."/>
            <person name="Karaoz U."/>
            <person name="Brodie E.L."/>
            <person name="Williams K.H."/>
            <person name="Hubbard S.S."/>
            <person name="Banfield J.F."/>
        </authorList>
    </citation>
    <scope>NUCLEOTIDE SEQUENCE [LARGE SCALE GENOMIC DNA]</scope>
</reference>
<evidence type="ECO:0000313" key="10">
    <source>
        <dbReference type="Proteomes" id="UP000176714"/>
    </source>
</evidence>
<sequence>MVRGIFDRIAAPVRGLHQAAYLLAALTLASQLLALLRDRAFAHTFGAGEVLDLYYAAFRVPDLVFALVASLVSAYVIIPRITGMDRDATRRLLSESASFLFGLGGIICVVLAIGMPQFLAFLYPDLSATAYQSEFVLLARILLLQPILLGLSGIIGSVTQVHRRFMLFAISPVLYNLGIIFGTFVLYPLWGLPGIGIGVVIGATLYLFVNIPVVLEAGVMPRLCIPSTKIVMDIVRDSIPRSLALGMGSVTALVLTALASRVGTGSVSVFTFASNLEAVPLALIGSSYAVAAFPALSEASPLARRAEFTSILSSSARHIILWSVTALGLIVVLRAHLVRVILGTGAFDWNATRLTAALLAIFAVGLVAQGLVLLFSRALYAVQQSWRPFIYQVAGAVLTVVLALVFLALPAQGIPASLASFLKVGDVAGATILLVALAATIGQLCLAALSLAALRDVSPGLVKTLVRPLVDGSLAALVGGAAAYATLSFEGTIAPLTSLLAVFTEGLIAGIVGLIAAAFTLSVVENEEFRIVRNALSKLIQKGQPTALVPSAEEPFQP</sequence>
<evidence type="ECO:0000256" key="7">
    <source>
        <dbReference type="ARBA" id="ARBA00023136"/>
    </source>
</evidence>
<proteinExistence type="predicted"/>
<feature type="transmembrane region" description="Helical" evidence="8">
    <location>
        <begin position="20"/>
        <end position="36"/>
    </location>
</feature>
<dbReference type="InterPro" id="IPR051050">
    <property type="entry name" value="Lipid_II_flippase_MurJ/MviN"/>
</dbReference>
<feature type="transmembrane region" description="Helical" evidence="8">
    <location>
        <begin position="165"/>
        <end position="189"/>
    </location>
</feature>
<evidence type="ECO:0000256" key="4">
    <source>
        <dbReference type="ARBA" id="ARBA00022960"/>
    </source>
</evidence>
<evidence type="ECO:0000256" key="3">
    <source>
        <dbReference type="ARBA" id="ARBA00022692"/>
    </source>
</evidence>
<feature type="transmembrane region" description="Helical" evidence="8">
    <location>
        <begin position="195"/>
        <end position="219"/>
    </location>
</feature>
<feature type="transmembrane region" description="Helical" evidence="8">
    <location>
        <begin position="499"/>
        <end position="524"/>
    </location>
</feature>
<dbReference type="GO" id="GO:0009252">
    <property type="term" value="P:peptidoglycan biosynthetic process"/>
    <property type="evidence" value="ECO:0007669"/>
    <property type="project" value="UniProtKB-KW"/>
</dbReference>
<feature type="transmembrane region" description="Helical" evidence="8">
    <location>
        <begin position="135"/>
        <end position="158"/>
    </location>
</feature>
<dbReference type="PANTHER" id="PTHR47019:SF1">
    <property type="entry name" value="LIPID II FLIPPASE MURJ"/>
    <property type="match status" value="1"/>
</dbReference>
<dbReference type="GO" id="GO:0008360">
    <property type="term" value="P:regulation of cell shape"/>
    <property type="evidence" value="ECO:0007669"/>
    <property type="project" value="UniProtKB-KW"/>
</dbReference>
<accession>A0A1F6ERW6</accession>
<evidence type="ECO:0000256" key="2">
    <source>
        <dbReference type="ARBA" id="ARBA00022475"/>
    </source>
</evidence>
<dbReference type="PRINTS" id="PR01806">
    <property type="entry name" value="VIRFACTRMVIN"/>
</dbReference>
<keyword evidence="2" id="KW-1003">Cell membrane</keyword>
<keyword evidence="3 8" id="KW-0812">Transmembrane</keyword>
<organism evidence="9 10">
    <name type="scientific">Candidatus Kaiserbacteria bacterium RIFCSPLOWO2_01_FULL_55_19</name>
    <dbReference type="NCBI Taxonomy" id="1798516"/>
    <lineage>
        <taxon>Bacteria</taxon>
        <taxon>Candidatus Kaiseribacteriota</taxon>
    </lineage>
</organism>
<evidence type="ECO:0000256" key="1">
    <source>
        <dbReference type="ARBA" id="ARBA00004651"/>
    </source>
</evidence>